<evidence type="ECO:0000313" key="1">
    <source>
        <dbReference type="EMBL" id="ARM75957.1"/>
    </source>
</evidence>
<sequence>MRKDIYEELKNLASANGISIYKYTNELLEASIELEKNGIKLSMARDQILLLTKMMENYKGLLILAPFSTYKFSDKTEWKKFGKEIIAYLLQFSTDKYSTIISTLFMFLSFIADVNISSNILEARSPLFADEKLQDIIVEMINGIREIVDFNIKVEKQYGIIKVNLE</sequence>
<gene>
    <name evidence="1" type="ORF">B6F84_07905</name>
</gene>
<reference evidence="1 2" key="1">
    <citation type="submission" date="2017-03" db="EMBL/GenBank/DDBJ databases">
        <title>Sulfur activation and transportation mechanism of thermophilic Archaea Acidianus manzaensis YN-25.</title>
        <authorList>
            <person name="Ma Y."/>
            <person name="Yang Y."/>
            <person name="Xia J."/>
        </authorList>
    </citation>
    <scope>NUCLEOTIDE SEQUENCE [LARGE SCALE GENOMIC DNA]</scope>
    <source>
        <strain evidence="1 2">YN-25</strain>
    </source>
</reference>
<organism evidence="1 2">
    <name type="scientific">Acidianus manzaensis</name>
    <dbReference type="NCBI Taxonomy" id="282676"/>
    <lineage>
        <taxon>Archaea</taxon>
        <taxon>Thermoproteota</taxon>
        <taxon>Thermoprotei</taxon>
        <taxon>Sulfolobales</taxon>
        <taxon>Sulfolobaceae</taxon>
        <taxon>Acidianus</taxon>
    </lineage>
</organism>
<protein>
    <submittedName>
        <fullName evidence="1">Uncharacterized protein</fullName>
    </submittedName>
</protein>
<accession>A0A1W6K0E5</accession>
<dbReference type="EMBL" id="CP020477">
    <property type="protein sequence ID" value="ARM75957.1"/>
    <property type="molecule type" value="Genomic_DNA"/>
</dbReference>
<dbReference type="Proteomes" id="UP000193404">
    <property type="component" value="Chromosome"/>
</dbReference>
<dbReference type="KEGG" id="aman:B6F84_07905"/>
<keyword evidence="2" id="KW-1185">Reference proteome</keyword>
<proteinExistence type="predicted"/>
<name>A0A1W6K0E5_9CREN</name>
<dbReference type="AlphaFoldDB" id="A0A1W6K0E5"/>
<evidence type="ECO:0000313" key="2">
    <source>
        <dbReference type="Proteomes" id="UP000193404"/>
    </source>
</evidence>
<dbReference type="STRING" id="282676.B6F84_07905"/>